<keyword evidence="2" id="KW-1185">Reference proteome</keyword>
<dbReference type="RefSeq" id="WP_119380608.1">
    <property type="nucleotide sequence ID" value="NZ_QWGB01000010.1"/>
</dbReference>
<evidence type="ECO:0000313" key="2">
    <source>
        <dbReference type="Proteomes" id="UP000265431"/>
    </source>
</evidence>
<proteinExistence type="predicted"/>
<dbReference type="OrthoDB" id="185226at2"/>
<dbReference type="EMBL" id="QWGB01000010">
    <property type="protein sequence ID" value="RIJ20807.1"/>
    <property type="molecule type" value="Genomic_DNA"/>
</dbReference>
<protein>
    <submittedName>
        <fullName evidence="1">Uncharacterized protein</fullName>
    </submittedName>
</protein>
<evidence type="ECO:0000313" key="1">
    <source>
        <dbReference type="EMBL" id="RIJ20807.1"/>
    </source>
</evidence>
<accession>A0A399QTE1</accession>
<name>A0A399QTE1_9PROT</name>
<reference evidence="1 2" key="1">
    <citation type="submission" date="2018-08" db="EMBL/GenBank/DDBJ databases">
        <title>Henriciella mobilis sp. nov., isolated from seawater.</title>
        <authorList>
            <person name="Cheng H."/>
            <person name="Wu Y.-H."/>
            <person name="Xu X.-W."/>
            <person name="Guo L.-L."/>
        </authorList>
    </citation>
    <scope>NUCLEOTIDE SEQUENCE [LARGE SCALE GENOMIC DNA]</scope>
    <source>
        <strain evidence="1 2">CCUG66934</strain>
    </source>
</reference>
<gene>
    <name evidence="1" type="ORF">D1224_14110</name>
</gene>
<sequence>MASHYCQYGKEVDGFVSGSQPPEYSRAYRVRTQYTLAEGEEAHNHDGGGEGHHHDDETSAAEVIRSEALIVGEDAAPALSSENGLTAAANGLQFELSAAETVNVGVPVTLTVTVTGSNGAPFEGLEPLMEAYGHLVGFSESASSMIHAHPTRAHQHGANSRGGPELQFDVMFDEAGPDRLFLLTTANGEEASGPFTINVNN</sequence>
<dbReference type="AlphaFoldDB" id="A0A399QTE1"/>
<organism evidence="1 2">
    <name type="scientific">Henriciella barbarensis</name>
    <dbReference type="NCBI Taxonomy" id="86342"/>
    <lineage>
        <taxon>Bacteria</taxon>
        <taxon>Pseudomonadati</taxon>
        <taxon>Pseudomonadota</taxon>
        <taxon>Alphaproteobacteria</taxon>
        <taxon>Hyphomonadales</taxon>
        <taxon>Hyphomonadaceae</taxon>
        <taxon>Henriciella</taxon>
    </lineage>
</organism>
<comment type="caution">
    <text evidence="1">The sequence shown here is derived from an EMBL/GenBank/DDBJ whole genome shotgun (WGS) entry which is preliminary data.</text>
</comment>
<dbReference type="Proteomes" id="UP000265431">
    <property type="component" value="Unassembled WGS sequence"/>
</dbReference>